<reference evidence="2 3" key="1">
    <citation type="submission" date="2019-08" db="EMBL/GenBank/DDBJ databases">
        <authorList>
            <person name="Liang Q."/>
        </authorList>
    </citation>
    <scope>NUCLEOTIDE SEQUENCE [LARGE SCALE GENOMIC DNA]</scope>
    <source>
        <strain evidence="2 3">V1718</strain>
    </source>
</reference>
<dbReference type="EMBL" id="CP042467">
    <property type="protein sequence ID" value="QED27122.1"/>
    <property type="molecule type" value="Genomic_DNA"/>
</dbReference>
<protein>
    <recommendedName>
        <fullName evidence="4">Outer membrane protein beta-barrel domain-containing protein</fullName>
    </recommendedName>
</protein>
<organism evidence="2 3">
    <name type="scientific">Microvenator marinus</name>
    <dbReference type="NCBI Taxonomy" id="2600177"/>
    <lineage>
        <taxon>Bacteria</taxon>
        <taxon>Deltaproteobacteria</taxon>
        <taxon>Bradymonadales</taxon>
        <taxon>Microvenatoraceae</taxon>
        <taxon>Microvenator</taxon>
    </lineage>
</organism>
<dbReference type="Proteomes" id="UP000321595">
    <property type="component" value="Chromosome"/>
</dbReference>
<evidence type="ECO:0000313" key="3">
    <source>
        <dbReference type="Proteomes" id="UP000321595"/>
    </source>
</evidence>
<evidence type="ECO:0000256" key="1">
    <source>
        <dbReference type="SAM" id="SignalP"/>
    </source>
</evidence>
<name>A0A5B8XMP4_9DELT</name>
<keyword evidence="3" id="KW-1185">Reference proteome</keyword>
<dbReference type="KEGG" id="bbae:FRD01_07675"/>
<proteinExistence type="predicted"/>
<feature type="signal peptide" evidence="1">
    <location>
        <begin position="1"/>
        <end position="21"/>
    </location>
</feature>
<gene>
    <name evidence="2" type="ORF">FRD01_07675</name>
</gene>
<accession>A0A5B8XMP4</accession>
<keyword evidence="1" id="KW-0732">Signal</keyword>
<feature type="chain" id="PRO_5023031285" description="Outer membrane protein beta-barrel domain-containing protein" evidence="1">
    <location>
        <begin position="22"/>
        <end position="198"/>
    </location>
</feature>
<sequence length="198" mass="20878">MNVYRVLLCSAVLLTFGVGEASALGFKLQANVSGGMAAVDQDSSSAGTDVEFGSGYGGGFGANFLLDFGGSLTGPYVSYAASAPHESGPLDFTFRNTTFGAMVKQEWAIVMFQANVGYATGSVETEVFGFTPRIDSEGVNVGVAAGLSLPIIPMILGLDIAPYVQYYRLWPEDNEENIRAAHYIQYGIMLQVGLGLGT</sequence>
<evidence type="ECO:0008006" key="4">
    <source>
        <dbReference type="Google" id="ProtNLM"/>
    </source>
</evidence>
<dbReference type="AlphaFoldDB" id="A0A5B8XMP4"/>
<evidence type="ECO:0000313" key="2">
    <source>
        <dbReference type="EMBL" id="QED27122.1"/>
    </source>
</evidence>
<dbReference type="RefSeq" id="WP_146958807.1">
    <property type="nucleotide sequence ID" value="NZ_CP042467.1"/>
</dbReference>